<evidence type="ECO:0000313" key="6">
    <source>
        <dbReference type="EMBL" id="KAL3832739.1"/>
    </source>
</evidence>
<reference evidence="6 7" key="1">
    <citation type="submission" date="2024-11" db="EMBL/GenBank/DDBJ databases">
        <title>Chromosome-level genome assembly of the freshwater bivalve Anodonta woodiana.</title>
        <authorList>
            <person name="Chen X."/>
        </authorList>
    </citation>
    <scope>NUCLEOTIDE SEQUENCE [LARGE SCALE GENOMIC DNA]</scope>
    <source>
        <strain evidence="6">MN2024</strain>
        <tissue evidence="6">Gills</tissue>
    </source>
</reference>
<dbReference type="PANTHER" id="PTHR11259:SF2">
    <property type="entry name" value="GH16429P"/>
    <property type="match status" value="1"/>
</dbReference>
<dbReference type="PANTHER" id="PTHR11259">
    <property type="entry name" value="RAS-RELATED GTP BINDING RAG/GTR YEAST"/>
    <property type="match status" value="1"/>
</dbReference>
<dbReference type="EMBL" id="JBJQND010000019">
    <property type="protein sequence ID" value="KAL3832739.1"/>
    <property type="molecule type" value="Genomic_DNA"/>
</dbReference>
<dbReference type="SUPFAM" id="SSF52540">
    <property type="entry name" value="P-loop containing nucleoside triphosphate hydrolases"/>
    <property type="match status" value="1"/>
</dbReference>
<evidence type="ECO:0000256" key="3">
    <source>
        <dbReference type="ARBA" id="ARBA00023134"/>
    </source>
</evidence>
<accession>A0ABD3T750</accession>
<protein>
    <submittedName>
        <fullName evidence="6">Uncharacterized protein</fullName>
    </submittedName>
</protein>
<evidence type="ECO:0000256" key="4">
    <source>
        <dbReference type="ARBA" id="ARBA00049117"/>
    </source>
</evidence>
<comment type="similarity">
    <text evidence="1 5">Belongs to the GTR/RAG GTP-binding protein family.</text>
</comment>
<keyword evidence="7" id="KW-1185">Reference proteome</keyword>
<dbReference type="Gene3D" id="3.30.450.190">
    <property type="match status" value="1"/>
</dbReference>
<dbReference type="Pfam" id="PF04670">
    <property type="entry name" value="Gtr1_RagA"/>
    <property type="match status" value="1"/>
</dbReference>
<gene>
    <name evidence="6" type="ORF">ACJMK2_024354</name>
</gene>
<dbReference type="AlphaFoldDB" id="A0ABD3T750"/>
<evidence type="ECO:0000256" key="5">
    <source>
        <dbReference type="RuleBase" id="RU367014"/>
    </source>
</evidence>
<keyword evidence="2 5" id="KW-0547">Nucleotide-binding</keyword>
<name>A0ABD3T750_SINWO</name>
<keyword evidence="3 5" id="KW-0342">GTP-binding</keyword>
<dbReference type="Gene3D" id="3.40.50.300">
    <property type="entry name" value="P-loop containing nucleotide triphosphate hydrolases"/>
    <property type="match status" value="1"/>
</dbReference>
<proteinExistence type="inferred from homology"/>
<evidence type="ECO:0000313" key="7">
    <source>
        <dbReference type="Proteomes" id="UP001634394"/>
    </source>
</evidence>
<dbReference type="GO" id="GO:0005525">
    <property type="term" value="F:GTP binding"/>
    <property type="evidence" value="ECO:0007669"/>
    <property type="project" value="UniProtKB-UniRule"/>
</dbReference>
<comment type="catalytic activity">
    <reaction evidence="4">
        <text>GTP + H2O = GDP + phosphate + H(+)</text>
        <dbReference type="Rhea" id="RHEA:19669"/>
        <dbReference type="ChEBI" id="CHEBI:15377"/>
        <dbReference type="ChEBI" id="CHEBI:15378"/>
        <dbReference type="ChEBI" id="CHEBI:37565"/>
        <dbReference type="ChEBI" id="CHEBI:43474"/>
        <dbReference type="ChEBI" id="CHEBI:58189"/>
    </reaction>
    <physiologicalReaction direction="left-to-right" evidence="4">
        <dbReference type="Rhea" id="RHEA:19670"/>
    </physiologicalReaction>
</comment>
<sequence>MEEFIRHITSQEFLYFDLKDLDVSYAELFPDEFFKSSVVMDASYADSFAKASSYSSAEEVDETETSFAIQPKILLMGHRRYDVTNSSCLTFQLYNVPGILQSFAPVLDEVNICETYPAVIVVIDAEDDYMDTLQKLQVIVTVVCRVNPNIKFNVFIHKIDNLSDADKTEVQRNIHLKICNDLLRAGLENNLSIYYTSIYDHSVPEALSRVVQKFNPYLPTLESLLNIFTSSSKIDKAFLFNVVSKIYIATDSSPVDQQSYKLCCDMIDVVFGVSCVYGEQDGPLFDTQSTSVIKLNNHVLYLRKVNRYIALICILKTDNFKKQGFIEYNFYHFQEAVLEVFKLWKKRKQVEITPDSMARHLNELSTKYSHVLKGYSYETIKSSISGNSTGMCLNSQQSSF</sequence>
<dbReference type="InterPro" id="IPR027417">
    <property type="entry name" value="P-loop_NTPase"/>
</dbReference>
<dbReference type="InterPro" id="IPR006762">
    <property type="entry name" value="Gtr1_RagA"/>
</dbReference>
<organism evidence="6 7">
    <name type="scientific">Sinanodonta woodiana</name>
    <name type="common">Chinese pond mussel</name>
    <name type="synonym">Anodonta woodiana</name>
    <dbReference type="NCBI Taxonomy" id="1069815"/>
    <lineage>
        <taxon>Eukaryota</taxon>
        <taxon>Metazoa</taxon>
        <taxon>Spiralia</taxon>
        <taxon>Lophotrochozoa</taxon>
        <taxon>Mollusca</taxon>
        <taxon>Bivalvia</taxon>
        <taxon>Autobranchia</taxon>
        <taxon>Heteroconchia</taxon>
        <taxon>Palaeoheterodonta</taxon>
        <taxon>Unionida</taxon>
        <taxon>Unionoidea</taxon>
        <taxon>Unionidae</taxon>
        <taxon>Unioninae</taxon>
        <taxon>Sinanodonta</taxon>
    </lineage>
</organism>
<evidence type="ECO:0000256" key="2">
    <source>
        <dbReference type="ARBA" id="ARBA00022741"/>
    </source>
</evidence>
<evidence type="ECO:0000256" key="1">
    <source>
        <dbReference type="ARBA" id="ARBA00007756"/>
    </source>
</evidence>
<dbReference type="Proteomes" id="UP001634394">
    <property type="component" value="Unassembled WGS sequence"/>
</dbReference>
<comment type="caution">
    <text evidence="6">The sequence shown here is derived from an EMBL/GenBank/DDBJ whole genome shotgun (WGS) entry which is preliminary data.</text>
</comment>